<proteinExistence type="predicted"/>
<organism evidence="1 2">
    <name type="scientific">Candidatus Gemmiger avicola</name>
    <dbReference type="NCBI Taxonomy" id="2838605"/>
    <lineage>
        <taxon>Bacteria</taxon>
        <taxon>Bacillati</taxon>
        <taxon>Bacillota</taxon>
        <taxon>Clostridia</taxon>
        <taxon>Eubacteriales</taxon>
        <taxon>Gemmiger</taxon>
    </lineage>
</organism>
<comment type="caution">
    <text evidence="1">The sequence shown here is derived from an EMBL/GenBank/DDBJ whole genome shotgun (WGS) entry which is preliminary data.</text>
</comment>
<protein>
    <submittedName>
        <fullName evidence="1">Uncharacterized protein</fullName>
    </submittedName>
</protein>
<reference evidence="1" key="1">
    <citation type="journal article" date="2021" name="PeerJ">
        <title>Extensive microbial diversity within the chicken gut microbiome revealed by metagenomics and culture.</title>
        <authorList>
            <person name="Gilroy R."/>
            <person name="Ravi A."/>
            <person name="Getino M."/>
            <person name="Pursley I."/>
            <person name="Horton D.L."/>
            <person name="Alikhan N.F."/>
            <person name="Baker D."/>
            <person name="Gharbi K."/>
            <person name="Hall N."/>
            <person name="Watson M."/>
            <person name="Adriaenssens E.M."/>
            <person name="Foster-Nyarko E."/>
            <person name="Jarju S."/>
            <person name="Secka A."/>
            <person name="Antonio M."/>
            <person name="Oren A."/>
            <person name="Chaudhuri R.R."/>
            <person name="La Ragione R."/>
            <person name="Hildebrand F."/>
            <person name="Pallen M.J."/>
        </authorList>
    </citation>
    <scope>NUCLEOTIDE SEQUENCE</scope>
    <source>
        <strain evidence="1">ChiBcec8-13705</strain>
    </source>
</reference>
<reference evidence="1" key="2">
    <citation type="submission" date="2021-04" db="EMBL/GenBank/DDBJ databases">
        <authorList>
            <person name="Gilroy R."/>
        </authorList>
    </citation>
    <scope>NUCLEOTIDE SEQUENCE</scope>
    <source>
        <strain evidence="1">ChiBcec8-13705</strain>
    </source>
</reference>
<evidence type="ECO:0000313" key="2">
    <source>
        <dbReference type="Proteomes" id="UP000886803"/>
    </source>
</evidence>
<dbReference type="AlphaFoldDB" id="A0A9D2S3Y9"/>
<accession>A0A9D2S3Y9</accession>
<dbReference type="EMBL" id="DWYG01000186">
    <property type="protein sequence ID" value="HJB43037.1"/>
    <property type="molecule type" value="Genomic_DNA"/>
</dbReference>
<sequence length="363" mass="38085">MPNAAKTPVADFFLGALSPAGFTGWFAEAAAEAGQTYLIKAGPGCGKSTLMRRLLEADAAPAGGYNERIHCSSDPASLDGAALRGAGALFLDATAPHTLDCKYPGAAERVVCLYDTLDNAGLAARRGEVLALGARNTALLRQAAAHWALACGLLASRRALAALALDTVRLDAFARRLANRTMPPRRAACPGKQAHRLLSAPTPGGLTVFTGTAAVLAPQTLYILQDADGAAAARLLGALADHAQKNGYDAVLCHCATEVRGKLDHLFIPALGLGFVTANAFHPMPLPGRRIRLARFADAETLAAHRALRTAQKREAAALLQKTCALQTAAKTVHDALETHYIRATDFEKVNAVRTALAQELFG</sequence>
<name>A0A9D2S3Y9_9FIRM</name>
<dbReference type="Proteomes" id="UP000886803">
    <property type="component" value="Unassembled WGS sequence"/>
</dbReference>
<evidence type="ECO:0000313" key="1">
    <source>
        <dbReference type="EMBL" id="HJB43037.1"/>
    </source>
</evidence>
<gene>
    <name evidence="1" type="ORF">H9945_11130</name>
</gene>